<sequence length="135" mass="13705">MEAAAARQAAAATRERANIKDLTDLVFHADSLDGVDQWLDDQIAAARVEADLRRGAHLCGAGRAVAALRDRGETIARIAEDAGVSVVKVRQFFKHANEAGAGSPGGDGDSPLGAGAAAEPGGAVSADSEVRSSAN</sequence>
<proteinExistence type="predicted"/>
<reference evidence="2 3" key="1">
    <citation type="submission" date="2016-01" db="EMBL/GenBank/DDBJ databases">
        <title>The new phylogeny of the genus Mycobacterium.</title>
        <authorList>
            <person name="Tarcisio F."/>
            <person name="Conor M."/>
            <person name="Antonella G."/>
            <person name="Elisabetta G."/>
            <person name="Giulia F.S."/>
            <person name="Sara T."/>
            <person name="Anna F."/>
            <person name="Clotilde B."/>
            <person name="Roberto B."/>
            <person name="Veronica D.S."/>
            <person name="Fabio R."/>
            <person name="Monica P."/>
            <person name="Olivier J."/>
            <person name="Enrico T."/>
            <person name="Nicola S."/>
        </authorList>
    </citation>
    <scope>NUCLEOTIDE SEQUENCE [LARGE SCALE GENOMIC DNA]</scope>
    <source>
        <strain evidence="2 3">DSM 44179</strain>
    </source>
</reference>
<comment type="caution">
    <text evidence="2">The sequence shown here is derived from an EMBL/GenBank/DDBJ whole genome shotgun (WGS) entry which is preliminary data.</text>
</comment>
<feature type="compositionally biased region" description="Low complexity" evidence="1">
    <location>
        <begin position="109"/>
        <end position="126"/>
    </location>
</feature>
<organism evidence="2 3">
    <name type="scientific">Mycolicibacterium fallax</name>
    <name type="common">Mycobacterium fallax</name>
    <dbReference type="NCBI Taxonomy" id="1793"/>
    <lineage>
        <taxon>Bacteria</taxon>
        <taxon>Bacillati</taxon>
        <taxon>Actinomycetota</taxon>
        <taxon>Actinomycetes</taxon>
        <taxon>Mycobacteriales</taxon>
        <taxon>Mycobacteriaceae</taxon>
        <taxon>Mycolicibacterium</taxon>
    </lineage>
</organism>
<gene>
    <name evidence="2" type="ORF">AWC04_02520</name>
</gene>
<dbReference type="AlphaFoldDB" id="A0A1X1RKH7"/>
<dbReference type="Proteomes" id="UP000193484">
    <property type="component" value="Unassembled WGS sequence"/>
</dbReference>
<protein>
    <submittedName>
        <fullName evidence="2">Uncharacterized protein</fullName>
    </submittedName>
</protein>
<keyword evidence="3" id="KW-1185">Reference proteome</keyword>
<name>A0A1X1RKH7_MYCFA</name>
<dbReference type="EMBL" id="LQOJ01000017">
    <property type="protein sequence ID" value="ORV08039.1"/>
    <property type="molecule type" value="Genomic_DNA"/>
</dbReference>
<accession>A0A1X1RKH7</accession>
<evidence type="ECO:0000256" key="1">
    <source>
        <dbReference type="SAM" id="MobiDB-lite"/>
    </source>
</evidence>
<evidence type="ECO:0000313" key="2">
    <source>
        <dbReference type="EMBL" id="ORV08039.1"/>
    </source>
</evidence>
<evidence type="ECO:0000313" key="3">
    <source>
        <dbReference type="Proteomes" id="UP000193484"/>
    </source>
</evidence>
<feature type="region of interest" description="Disordered" evidence="1">
    <location>
        <begin position="97"/>
        <end position="135"/>
    </location>
</feature>